<evidence type="ECO:0000256" key="1">
    <source>
        <dbReference type="SAM" id="Coils"/>
    </source>
</evidence>
<evidence type="ECO:0000313" key="3">
    <source>
        <dbReference type="EMBL" id="MDG4716724.1"/>
    </source>
</evidence>
<feature type="signal peptide" evidence="2">
    <location>
        <begin position="1"/>
        <end position="18"/>
    </location>
</feature>
<dbReference type="Proteomes" id="UP001529085">
    <property type="component" value="Unassembled WGS sequence"/>
</dbReference>
<dbReference type="RefSeq" id="WP_278006166.1">
    <property type="nucleotide sequence ID" value="NZ_JARSBN010000007.1"/>
</dbReference>
<keyword evidence="4" id="KW-1185">Reference proteome</keyword>
<dbReference type="SUPFAM" id="SSF82171">
    <property type="entry name" value="DPP6 N-terminal domain-like"/>
    <property type="match status" value="1"/>
</dbReference>
<accession>A0ABT6G3V8</accession>
<reference evidence="3 4" key="1">
    <citation type="submission" date="2023-03" db="EMBL/GenBank/DDBJ databases">
        <title>Strain YYF002 represents a novel species in the genus Winogradskyella isolated from seawater.</title>
        <authorList>
            <person name="Fu Z.-Y."/>
        </authorList>
    </citation>
    <scope>NUCLEOTIDE SEQUENCE [LARGE SCALE GENOMIC DNA]</scope>
    <source>
        <strain evidence="3 4">YYF002</strain>
    </source>
</reference>
<keyword evidence="1" id="KW-0175">Coiled coil</keyword>
<keyword evidence="2" id="KW-0732">Signal</keyword>
<comment type="caution">
    <text evidence="3">The sequence shown here is derived from an EMBL/GenBank/DDBJ whole genome shotgun (WGS) entry which is preliminary data.</text>
</comment>
<sequence>MKHLFFCAAMIVASFCNAQGNHFWKSQNENTQIQVIVNASETKAAVFTGDYLTTYDLATGEKITSHGFVYDDVVKFANGEHITSFSEDLSLVIISNENNSFWSLNTVKNKFELPAKYDKKHAFSGLDYDGNPIQYKKNDKSLYINYTSSEFEIDSKVANYKDLIVKPSGLYSVYTKENDRNIYIFNHKTQKTSKFPEKDFILDLAENRNLNNGNYIYATQGDTYAIYDIENETIEKHKTALVNSKVPEKFKNCISSNSISANSFKTKNYYFSVEVDAVLNNSKPSGVEQTPYKLVQYNVGDCEKKSEIRFSLPLEDFQKRYKKVQDIIIAKEAKEQAEIAKEQEQIDAKAPIFKFPELNNFGWNLGQDGKYLAINSEEGKQIAIWNLETMEQVYNFIKPVSKDGIYYWHFDFEEDRDNALIIGMQRGGSSGVYSIVDKNKHLDGNTNIPNDRGYITYVNDREVGMVISRYEKDKKGRLDFDKPLWAQYQFMNVDTKQWHSKRFPEAKSLELIPGQKILLVKYKKKYELYKYKDVTFSNLQKIDEVKTDYQDVKFDLQKQDHIYFVRKTKSGLPDKVLAYNINTKQSHNLGPEIARSLNYENNVSHYVPEIIDVVSDGFKAKKLVVTNLKNNSKSEVFLTAQTTAEKEDLEAQIKTYHENDIESQIELEAKNLKELERRKNINFFFNNFDFVGTGKSYSLDKLRGRELNSIPIANEILGQTWGQKAAIGKIKDCGFTWMLFYVINDPNNTDIRVAKVSKGGGQLMGKKHLLSVPMVNGQIAAKTSFTFFNTTKGVRFDYTKTDLRTGKSASGQIDCGCDTSW</sequence>
<feature type="chain" id="PRO_5046704919" evidence="2">
    <location>
        <begin position="19"/>
        <end position="821"/>
    </location>
</feature>
<evidence type="ECO:0000256" key="2">
    <source>
        <dbReference type="SAM" id="SignalP"/>
    </source>
</evidence>
<protein>
    <submittedName>
        <fullName evidence="3">Uncharacterized protein</fullName>
    </submittedName>
</protein>
<dbReference type="EMBL" id="JARSBN010000007">
    <property type="protein sequence ID" value="MDG4716724.1"/>
    <property type="molecule type" value="Genomic_DNA"/>
</dbReference>
<feature type="coiled-coil region" evidence="1">
    <location>
        <begin position="639"/>
        <end position="678"/>
    </location>
</feature>
<proteinExistence type="predicted"/>
<evidence type="ECO:0000313" key="4">
    <source>
        <dbReference type="Proteomes" id="UP001529085"/>
    </source>
</evidence>
<name>A0ABT6G3V8_9FLAO</name>
<organism evidence="3 4">
    <name type="scientific">Winogradskyella marincola</name>
    <dbReference type="NCBI Taxonomy" id="3037795"/>
    <lineage>
        <taxon>Bacteria</taxon>
        <taxon>Pseudomonadati</taxon>
        <taxon>Bacteroidota</taxon>
        <taxon>Flavobacteriia</taxon>
        <taxon>Flavobacteriales</taxon>
        <taxon>Flavobacteriaceae</taxon>
        <taxon>Winogradskyella</taxon>
    </lineage>
</organism>
<gene>
    <name evidence="3" type="ORF">P7122_12625</name>
</gene>